<accession>A0A8J2JT18</accession>
<keyword evidence="3" id="KW-0970">Cilium biogenesis/degradation</keyword>
<evidence type="ECO:0000256" key="3">
    <source>
        <dbReference type="ARBA" id="ARBA00022794"/>
    </source>
</evidence>
<evidence type="ECO:0000256" key="6">
    <source>
        <dbReference type="ARBA" id="ARBA00023212"/>
    </source>
</evidence>
<organism evidence="11 12">
    <name type="scientific">Allacma fusca</name>
    <dbReference type="NCBI Taxonomy" id="39272"/>
    <lineage>
        <taxon>Eukaryota</taxon>
        <taxon>Metazoa</taxon>
        <taxon>Ecdysozoa</taxon>
        <taxon>Arthropoda</taxon>
        <taxon>Hexapoda</taxon>
        <taxon>Collembola</taxon>
        <taxon>Symphypleona</taxon>
        <taxon>Sminthuridae</taxon>
        <taxon>Allacma</taxon>
    </lineage>
</organism>
<keyword evidence="2" id="KW-0963">Cytoplasm</keyword>
<evidence type="ECO:0000256" key="8">
    <source>
        <dbReference type="ARBA" id="ARBA00037822"/>
    </source>
</evidence>
<dbReference type="GO" id="GO:0035082">
    <property type="term" value="P:axoneme assembly"/>
    <property type="evidence" value="ECO:0007669"/>
    <property type="project" value="InterPro"/>
</dbReference>
<dbReference type="OrthoDB" id="10258956at2759"/>
<dbReference type="GO" id="GO:0060091">
    <property type="term" value="C:kinocilium"/>
    <property type="evidence" value="ECO:0007669"/>
    <property type="project" value="UniProtKB-SubCell"/>
</dbReference>
<keyword evidence="7" id="KW-0966">Cell projection</keyword>
<evidence type="ECO:0000313" key="11">
    <source>
        <dbReference type="EMBL" id="CAG7725008.1"/>
    </source>
</evidence>
<keyword evidence="5" id="KW-0969">Cilium</keyword>
<evidence type="ECO:0000256" key="5">
    <source>
        <dbReference type="ARBA" id="ARBA00023069"/>
    </source>
</evidence>
<comment type="caution">
    <text evidence="11">The sequence shown here is derived from an EMBL/GenBank/DDBJ whole genome shotgun (WGS) entry which is preliminary data.</text>
</comment>
<evidence type="ECO:0000256" key="10">
    <source>
        <dbReference type="ARBA" id="ARBA00041080"/>
    </source>
</evidence>
<dbReference type="AlphaFoldDB" id="A0A8J2JT18"/>
<gene>
    <name evidence="11" type="ORF">AFUS01_LOCUS13993</name>
</gene>
<dbReference type="PANTHER" id="PTHR22069:SF0">
    <property type="entry name" value="RADIAL SPOKE HEAD PROTEIN 9 HOMOLOG"/>
    <property type="match status" value="1"/>
</dbReference>
<evidence type="ECO:0000256" key="2">
    <source>
        <dbReference type="ARBA" id="ARBA00022490"/>
    </source>
</evidence>
<dbReference type="Proteomes" id="UP000708208">
    <property type="component" value="Unassembled WGS sequence"/>
</dbReference>
<evidence type="ECO:0000313" key="12">
    <source>
        <dbReference type="Proteomes" id="UP000708208"/>
    </source>
</evidence>
<dbReference type="InterPro" id="IPR006802">
    <property type="entry name" value="Radial_spoke"/>
</dbReference>
<protein>
    <recommendedName>
        <fullName evidence="10">Radial spoke head protein 9 homolog</fullName>
    </recommendedName>
</protein>
<dbReference type="GO" id="GO:0044458">
    <property type="term" value="P:motile cilium assembly"/>
    <property type="evidence" value="ECO:0007669"/>
    <property type="project" value="TreeGrafter"/>
</dbReference>
<dbReference type="GO" id="GO:0001534">
    <property type="term" value="C:radial spoke"/>
    <property type="evidence" value="ECO:0007669"/>
    <property type="project" value="InterPro"/>
</dbReference>
<evidence type="ECO:0000256" key="9">
    <source>
        <dbReference type="ARBA" id="ARBA00038319"/>
    </source>
</evidence>
<keyword evidence="6" id="KW-0206">Cytoskeleton</keyword>
<comment type="subcellular location">
    <subcellularLocation>
        <location evidence="8">Cell projection</location>
        <location evidence="8">Kinocilium</location>
    </subcellularLocation>
    <subcellularLocation>
        <location evidence="1">Cytoplasm</location>
        <location evidence="1">Cytoskeleton</location>
        <location evidence="1">Flagellum axoneme</location>
    </subcellularLocation>
</comment>
<comment type="similarity">
    <text evidence="9">Belongs to the flagellar radial spoke RSP9 family.</text>
</comment>
<dbReference type="InterPro" id="IPR055316">
    <property type="entry name" value="RSP9"/>
</dbReference>
<evidence type="ECO:0000256" key="1">
    <source>
        <dbReference type="ARBA" id="ARBA00004611"/>
    </source>
</evidence>
<reference evidence="11" key="1">
    <citation type="submission" date="2021-06" db="EMBL/GenBank/DDBJ databases">
        <authorList>
            <person name="Hodson N. C."/>
            <person name="Mongue J. A."/>
            <person name="Jaron S. K."/>
        </authorList>
    </citation>
    <scope>NUCLEOTIDE SEQUENCE</scope>
</reference>
<sequence length="396" mass="44688">MAREYKRSHYTLHLMPTTQDQIEIVQDSTQKAMEFTSLNFALNHLASTGTAFSVEHAMALQATLTDLCKQNNFFNVYFWGKIQGTENDYYIVYGVGKNFLKDRTYYYSINHSLEWVQLIEPTPLTIDLALASTGRFVGNPIAICETEISANHEDTIDEDGDEEEEGSLWITFREEERLAATVAIIQSEAEIIPRGFLIKDPTGTVFQNKAFEGLPKEEALQLISYFHVRQAEIPWDKNIVGRPDYNITMDFLHSIANDLPIGCWTISLDNIETVATLRSLFWPGAHGAVVIANNRQHHMCGWGLFSWWYIGTGKKNWDVPFMITPPPSLAKACVVEDKPQLEIDDRSGTYNVPSTGYLIPGEGRSGSVKSISGAFRSSAIMKPFTTSEDETQQLQY</sequence>
<dbReference type="Pfam" id="PF04712">
    <property type="entry name" value="Radial_spoke"/>
    <property type="match status" value="1"/>
</dbReference>
<keyword evidence="4" id="KW-0282">Flagellum</keyword>
<dbReference type="GO" id="GO:0060294">
    <property type="term" value="P:cilium movement involved in cell motility"/>
    <property type="evidence" value="ECO:0007669"/>
    <property type="project" value="InterPro"/>
</dbReference>
<dbReference type="EMBL" id="CAJVCH010116595">
    <property type="protein sequence ID" value="CAG7725008.1"/>
    <property type="molecule type" value="Genomic_DNA"/>
</dbReference>
<keyword evidence="12" id="KW-1185">Reference proteome</keyword>
<name>A0A8J2JT18_9HEXA</name>
<proteinExistence type="inferred from homology"/>
<evidence type="ECO:0000256" key="7">
    <source>
        <dbReference type="ARBA" id="ARBA00023273"/>
    </source>
</evidence>
<evidence type="ECO:0000256" key="4">
    <source>
        <dbReference type="ARBA" id="ARBA00022846"/>
    </source>
</evidence>
<dbReference type="PANTHER" id="PTHR22069">
    <property type="entry name" value="MITOCHONDRIAL RIBOSOMAL PROTEIN S18"/>
    <property type="match status" value="1"/>
</dbReference>